<dbReference type="NCBIfam" id="TIGR02606">
    <property type="entry name" value="antidote_CC2985"/>
    <property type="match status" value="1"/>
</dbReference>
<dbReference type="CDD" id="cd22231">
    <property type="entry name" value="RHH_NikR_HicB-like"/>
    <property type="match status" value="1"/>
</dbReference>
<sequence>MVARKTRNVSLTPEIEAFIDGRVAAGRYRSASEVVRAALRLLQEEERRWEQRMRVPGKDCAEVALDDR</sequence>
<dbReference type="InterPro" id="IPR010985">
    <property type="entry name" value="Ribbon_hlx_hlx"/>
</dbReference>
<dbReference type="Pfam" id="PF03693">
    <property type="entry name" value="ParD_antitoxin"/>
    <property type="match status" value="1"/>
</dbReference>
<dbReference type="RefSeq" id="WP_209378090.1">
    <property type="nucleotide sequence ID" value="NZ_JAGIZB010000002.1"/>
</dbReference>
<gene>
    <name evidence="3" type="ORF">J8J14_03560</name>
</gene>
<evidence type="ECO:0000313" key="4">
    <source>
        <dbReference type="Proteomes" id="UP000681594"/>
    </source>
</evidence>
<keyword evidence="4" id="KW-1185">Reference proteome</keyword>
<dbReference type="PANTHER" id="PTHR36582">
    <property type="entry name" value="ANTITOXIN PARD"/>
    <property type="match status" value="1"/>
</dbReference>
<organism evidence="3 4">
    <name type="scientific">Pararoseomonas baculiformis</name>
    <dbReference type="NCBI Taxonomy" id="2820812"/>
    <lineage>
        <taxon>Bacteria</taxon>
        <taxon>Pseudomonadati</taxon>
        <taxon>Pseudomonadota</taxon>
        <taxon>Alphaproteobacteria</taxon>
        <taxon>Acetobacterales</taxon>
        <taxon>Acetobacteraceae</taxon>
        <taxon>Pararoseomonas</taxon>
    </lineage>
</organism>
<keyword evidence="2" id="KW-1277">Toxin-antitoxin system</keyword>
<dbReference type="Proteomes" id="UP000681594">
    <property type="component" value="Unassembled WGS sequence"/>
</dbReference>
<dbReference type="InterPro" id="IPR022789">
    <property type="entry name" value="ParD"/>
</dbReference>
<dbReference type="Gene3D" id="6.10.10.120">
    <property type="entry name" value="Antitoxin ParD1-like"/>
    <property type="match status" value="1"/>
</dbReference>
<evidence type="ECO:0000256" key="2">
    <source>
        <dbReference type="ARBA" id="ARBA00022649"/>
    </source>
</evidence>
<protein>
    <submittedName>
        <fullName evidence="3">Type II toxin-antitoxin system ParD family antitoxin</fullName>
    </submittedName>
</protein>
<evidence type="ECO:0000256" key="1">
    <source>
        <dbReference type="ARBA" id="ARBA00008580"/>
    </source>
</evidence>
<reference evidence="3 4" key="1">
    <citation type="submission" date="2021-03" db="EMBL/GenBank/DDBJ databases">
        <authorList>
            <person name="So Y."/>
        </authorList>
    </citation>
    <scope>NUCLEOTIDE SEQUENCE [LARGE SCALE GENOMIC DNA]</scope>
    <source>
        <strain evidence="3 4">SSH11</strain>
    </source>
</reference>
<proteinExistence type="inferred from homology"/>
<comment type="caution">
    <text evidence="3">The sequence shown here is derived from an EMBL/GenBank/DDBJ whole genome shotgun (WGS) entry which is preliminary data.</text>
</comment>
<dbReference type="SUPFAM" id="SSF47598">
    <property type="entry name" value="Ribbon-helix-helix"/>
    <property type="match status" value="1"/>
</dbReference>
<evidence type="ECO:0000313" key="3">
    <source>
        <dbReference type="EMBL" id="MBP0443848.1"/>
    </source>
</evidence>
<dbReference type="PANTHER" id="PTHR36582:SF2">
    <property type="entry name" value="ANTITOXIN PARD"/>
    <property type="match status" value="1"/>
</dbReference>
<name>A0ABS4AA27_9PROT</name>
<comment type="similarity">
    <text evidence="1">Belongs to the ParD antitoxin family.</text>
</comment>
<dbReference type="InterPro" id="IPR038296">
    <property type="entry name" value="ParD_sf"/>
</dbReference>
<dbReference type="EMBL" id="JAGIZB010000002">
    <property type="protein sequence ID" value="MBP0443848.1"/>
    <property type="molecule type" value="Genomic_DNA"/>
</dbReference>
<accession>A0ABS4AA27</accession>